<name>A0A0B7BK48_9EUPU</name>
<evidence type="ECO:0000313" key="1">
    <source>
        <dbReference type="EMBL" id="CEK92701.1"/>
    </source>
</evidence>
<dbReference type="AlphaFoldDB" id="A0A0B7BK48"/>
<organism evidence="1">
    <name type="scientific">Arion vulgaris</name>
    <dbReference type="NCBI Taxonomy" id="1028688"/>
    <lineage>
        <taxon>Eukaryota</taxon>
        <taxon>Metazoa</taxon>
        <taxon>Spiralia</taxon>
        <taxon>Lophotrochozoa</taxon>
        <taxon>Mollusca</taxon>
        <taxon>Gastropoda</taxon>
        <taxon>Heterobranchia</taxon>
        <taxon>Euthyneura</taxon>
        <taxon>Panpulmonata</taxon>
        <taxon>Eupulmonata</taxon>
        <taxon>Stylommatophora</taxon>
        <taxon>Helicina</taxon>
        <taxon>Arionoidea</taxon>
        <taxon>Arionidae</taxon>
        <taxon>Arion</taxon>
    </lineage>
</organism>
<evidence type="ECO:0000313" key="2">
    <source>
        <dbReference type="EMBL" id="CEK92703.1"/>
    </source>
</evidence>
<sequence>MIREMFEYIVTTGKIYRKRDRGQQRENILYSLTTLHSIKTVSELIASTRYLWKNMITYAFWHGT</sequence>
<proteinExistence type="predicted"/>
<protein>
    <submittedName>
        <fullName evidence="1">Uncharacterized protein</fullName>
    </submittedName>
</protein>
<dbReference type="EMBL" id="HACG01045836">
    <property type="protein sequence ID" value="CEK92701.1"/>
    <property type="molecule type" value="Transcribed_RNA"/>
</dbReference>
<dbReference type="EMBL" id="HACG01045838">
    <property type="protein sequence ID" value="CEK92703.1"/>
    <property type="molecule type" value="Transcribed_RNA"/>
</dbReference>
<reference evidence="1" key="1">
    <citation type="submission" date="2014-12" db="EMBL/GenBank/DDBJ databases">
        <title>Insight into the proteome of Arion vulgaris.</title>
        <authorList>
            <person name="Aradska J."/>
            <person name="Bulat T."/>
            <person name="Smidak R."/>
            <person name="Sarate P."/>
            <person name="Gangsoo J."/>
            <person name="Sialana F."/>
            <person name="Bilban M."/>
            <person name="Lubec G."/>
        </authorList>
    </citation>
    <scope>NUCLEOTIDE SEQUENCE</scope>
    <source>
        <tissue evidence="1">Skin</tissue>
    </source>
</reference>
<accession>A0A0B7BK48</accession>
<gene>
    <name evidence="1" type="primary">ORF189735</name>
    <name evidence="2" type="synonym">ORF189753</name>
</gene>